<name>A0A480APB8_9BURK</name>
<reference evidence="3" key="1">
    <citation type="submission" date="2019-03" db="EMBL/GenBank/DDBJ databases">
        <title>Aquabacterium pictum sp.nov., the first bacteriochlorophyll a-containing freshwater bacterium in the genus Aquabacterium of the class Betaproteobacteria.</title>
        <authorList>
            <person name="Hirose S."/>
            <person name="Tank M."/>
            <person name="Hara E."/>
            <person name="Tamaki H."/>
            <person name="Takaichi S."/>
            <person name="Haruta S."/>
            <person name="Hanada S."/>
        </authorList>
    </citation>
    <scope>NUCLEOTIDE SEQUENCE [LARGE SCALE GENOMIC DNA]</scope>
    <source>
        <strain evidence="3">W35</strain>
    </source>
</reference>
<feature type="region of interest" description="Disordered" evidence="1">
    <location>
        <begin position="169"/>
        <end position="188"/>
    </location>
</feature>
<comment type="caution">
    <text evidence="2">The sequence shown here is derived from an EMBL/GenBank/DDBJ whole genome shotgun (WGS) entry which is preliminary data.</text>
</comment>
<keyword evidence="3" id="KW-1185">Reference proteome</keyword>
<dbReference type="RefSeq" id="WP_137731250.1">
    <property type="nucleotide sequence ID" value="NZ_BJCL01000001.1"/>
</dbReference>
<gene>
    <name evidence="2" type="ORF">AQPW35_05860</name>
</gene>
<dbReference type="Pfam" id="PF05119">
    <property type="entry name" value="Terminase_4"/>
    <property type="match status" value="1"/>
</dbReference>
<dbReference type="AlphaFoldDB" id="A0A480APB8"/>
<dbReference type="OrthoDB" id="6010489at2"/>
<protein>
    <submittedName>
        <fullName evidence="2">Terminase</fullName>
    </submittedName>
</protein>
<evidence type="ECO:0000313" key="2">
    <source>
        <dbReference type="EMBL" id="GCL61505.1"/>
    </source>
</evidence>
<evidence type="ECO:0000313" key="3">
    <source>
        <dbReference type="Proteomes" id="UP000301751"/>
    </source>
</evidence>
<feature type="region of interest" description="Disordered" evidence="1">
    <location>
        <begin position="1"/>
        <end position="21"/>
    </location>
</feature>
<dbReference type="InterPro" id="IPR006448">
    <property type="entry name" value="Phage_term_ssu_P27"/>
</dbReference>
<dbReference type="Proteomes" id="UP000301751">
    <property type="component" value="Unassembled WGS sequence"/>
</dbReference>
<accession>A0A480APB8</accession>
<evidence type="ECO:0000256" key="1">
    <source>
        <dbReference type="SAM" id="MobiDB-lite"/>
    </source>
</evidence>
<organism evidence="2 3">
    <name type="scientific">Pseudaquabacterium pictum</name>
    <dbReference type="NCBI Taxonomy" id="2315236"/>
    <lineage>
        <taxon>Bacteria</taxon>
        <taxon>Pseudomonadati</taxon>
        <taxon>Pseudomonadota</taxon>
        <taxon>Betaproteobacteria</taxon>
        <taxon>Burkholderiales</taxon>
        <taxon>Sphaerotilaceae</taxon>
        <taxon>Pseudaquabacterium</taxon>
    </lineage>
</organism>
<sequence length="188" mass="20532">MTGTRGPKSLPSNVHALRGNPSKLPLSQLMDELQPVVEIPNCPGHLLPEAKAEWRRITPELERYGLISKLDRAALALYCQAYATWVWADKQLQLAVAAAAAGRAAAEAEGKPWVGGDGYTYPSPNGHVIYSPHWVIRNKAMEQVKQFAAEFGLSPVHRGRVSMSNNRQADWVGHGADDDQKPQGFGAL</sequence>
<dbReference type="EMBL" id="BJCL01000001">
    <property type="protein sequence ID" value="GCL61505.1"/>
    <property type="molecule type" value="Genomic_DNA"/>
</dbReference>
<proteinExistence type="predicted"/>